<evidence type="ECO:0000313" key="3">
    <source>
        <dbReference type="EMBL" id="MFD2409892.1"/>
    </source>
</evidence>
<evidence type="ECO:0000313" key="4">
    <source>
        <dbReference type="Proteomes" id="UP001597448"/>
    </source>
</evidence>
<organism evidence="3 4">
    <name type="scientific">Paenibacillus rhizoplanae</name>
    <dbReference type="NCBI Taxonomy" id="1917181"/>
    <lineage>
        <taxon>Bacteria</taxon>
        <taxon>Bacillati</taxon>
        <taxon>Bacillota</taxon>
        <taxon>Bacilli</taxon>
        <taxon>Bacillales</taxon>
        <taxon>Paenibacillaceae</taxon>
        <taxon>Paenibacillus</taxon>
    </lineage>
</organism>
<evidence type="ECO:0000256" key="1">
    <source>
        <dbReference type="SAM" id="Phobius"/>
    </source>
</evidence>
<keyword evidence="1" id="KW-0472">Membrane</keyword>
<name>A0ABW5F7U8_9BACL</name>
<feature type="domain" description="DUF6199" evidence="2">
    <location>
        <begin position="5"/>
        <end position="62"/>
    </location>
</feature>
<comment type="caution">
    <text evidence="3">The sequence shown here is derived from an EMBL/GenBank/DDBJ whole genome shotgun (WGS) entry which is preliminary data.</text>
</comment>
<feature type="transmembrane region" description="Helical" evidence="1">
    <location>
        <begin position="7"/>
        <end position="27"/>
    </location>
</feature>
<feature type="transmembrane region" description="Helical" evidence="1">
    <location>
        <begin position="47"/>
        <end position="69"/>
    </location>
</feature>
<dbReference type="Pfam" id="PF19701">
    <property type="entry name" value="DUF6199"/>
    <property type="match status" value="1"/>
</dbReference>
<dbReference type="RefSeq" id="WP_379254360.1">
    <property type="nucleotide sequence ID" value="NZ_JBHSVQ010000001.1"/>
</dbReference>
<keyword evidence="4" id="KW-1185">Reference proteome</keyword>
<keyword evidence="1" id="KW-1133">Transmembrane helix</keyword>
<evidence type="ECO:0000259" key="2">
    <source>
        <dbReference type="Pfam" id="PF19701"/>
    </source>
</evidence>
<protein>
    <submittedName>
        <fullName evidence="3">DUF6199 family natural product biosynthesis protein</fullName>
    </submittedName>
</protein>
<accession>A0ABW5F7U8</accession>
<keyword evidence="1" id="KW-0812">Transmembrane</keyword>
<dbReference type="EMBL" id="JBHUKY010000019">
    <property type="protein sequence ID" value="MFD2409892.1"/>
    <property type="molecule type" value="Genomic_DNA"/>
</dbReference>
<proteinExistence type="predicted"/>
<sequence length="179" mass="19620">MTGFMGVVILAVGLVIAIWPQVAWYLRLGWRFKNSEPSGLALGAERVTGVVLVITGFILVVSSCASGNAERRWSEQFKEKLESGQVQEISIGMINPTVLNEEETNRMIQMIQDAELRPFDAGNSFGASNTGTITFKDQTRVDMVIMGPSGGIELHPDDAQSEYEIMSGSLKSWLKSYGN</sequence>
<dbReference type="Proteomes" id="UP001597448">
    <property type="component" value="Unassembled WGS sequence"/>
</dbReference>
<dbReference type="InterPro" id="IPR045679">
    <property type="entry name" value="DUF6199"/>
</dbReference>
<gene>
    <name evidence="3" type="ORF">ACFSX3_08435</name>
</gene>
<reference evidence="4" key="1">
    <citation type="journal article" date="2019" name="Int. J. Syst. Evol. Microbiol.">
        <title>The Global Catalogue of Microorganisms (GCM) 10K type strain sequencing project: providing services to taxonomists for standard genome sequencing and annotation.</title>
        <authorList>
            <consortium name="The Broad Institute Genomics Platform"/>
            <consortium name="The Broad Institute Genome Sequencing Center for Infectious Disease"/>
            <person name="Wu L."/>
            <person name="Ma J."/>
        </authorList>
    </citation>
    <scope>NUCLEOTIDE SEQUENCE [LARGE SCALE GENOMIC DNA]</scope>
    <source>
        <strain evidence="4">CCM 8725</strain>
    </source>
</reference>